<dbReference type="RefSeq" id="WP_317489276.1">
    <property type="nucleotide sequence ID" value="NZ_CP136051.1"/>
</dbReference>
<keyword evidence="8" id="KW-1185">Reference proteome</keyword>
<evidence type="ECO:0000256" key="1">
    <source>
        <dbReference type="ARBA" id="ARBA00022553"/>
    </source>
</evidence>
<evidence type="ECO:0000256" key="5">
    <source>
        <dbReference type="ARBA" id="ARBA00022801"/>
    </source>
</evidence>
<dbReference type="InterPro" id="IPR051813">
    <property type="entry name" value="HepT_RNase_toxin"/>
</dbReference>
<keyword evidence="5" id="KW-0378">Hydrolase</keyword>
<evidence type="ECO:0000256" key="4">
    <source>
        <dbReference type="ARBA" id="ARBA00022741"/>
    </source>
</evidence>
<proteinExistence type="inferred from homology"/>
<protein>
    <submittedName>
        <fullName evidence="7">DUF86 domain-containing protein</fullName>
    </submittedName>
</protein>
<dbReference type="InterPro" id="IPR008201">
    <property type="entry name" value="HepT-like"/>
</dbReference>
<keyword evidence="3" id="KW-0540">Nuclease</keyword>
<evidence type="ECO:0000256" key="3">
    <source>
        <dbReference type="ARBA" id="ARBA00022722"/>
    </source>
</evidence>
<evidence type="ECO:0000313" key="7">
    <source>
        <dbReference type="EMBL" id="WOK06562.1"/>
    </source>
</evidence>
<reference evidence="7 8" key="1">
    <citation type="journal article" date="2023" name="Microbiol. Resour. Announc.">
        <title>Complete Genome Sequence of Imperialibacter roseus strain P4T.</title>
        <authorList>
            <person name="Tizabi D.R."/>
            <person name="Bachvaroff T."/>
            <person name="Hill R.T."/>
        </authorList>
    </citation>
    <scope>NUCLEOTIDE SEQUENCE [LARGE SCALE GENOMIC DNA]</scope>
    <source>
        <strain evidence="7 8">P4T</strain>
    </source>
</reference>
<organism evidence="7 8">
    <name type="scientific">Imperialibacter roseus</name>
    <dbReference type="NCBI Taxonomy" id="1324217"/>
    <lineage>
        <taxon>Bacteria</taxon>
        <taxon>Pseudomonadati</taxon>
        <taxon>Bacteroidota</taxon>
        <taxon>Cytophagia</taxon>
        <taxon>Cytophagales</taxon>
        <taxon>Flammeovirgaceae</taxon>
        <taxon>Imperialibacter</taxon>
    </lineage>
</organism>
<keyword evidence="4" id="KW-0547">Nucleotide-binding</keyword>
<comment type="similarity">
    <text evidence="6">Belongs to the HepT RNase toxin family.</text>
</comment>
<evidence type="ECO:0000256" key="2">
    <source>
        <dbReference type="ARBA" id="ARBA00022649"/>
    </source>
</evidence>
<dbReference type="PANTHER" id="PTHR34139:SF1">
    <property type="entry name" value="RNASE MJ1380-RELATED"/>
    <property type="match status" value="1"/>
</dbReference>
<sequence length="117" mass="13506">MRGRLGDEVRLRHIYDAILEIELYVAGKSFSDFMDNSMMRFACIKQLEIVGEASNHISAETKNIFSSVEWTQIVGMRNIFVHEYFGIDANLVWEILTNDIPELKDKVKEILDGYSSE</sequence>
<keyword evidence="1" id="KW-0597">Phosphoprotein</keyword>
<evidence type="ECO:0000256" key="6">
    <source>
        <dbReference type="ARBA" id="ARBA00024207"/>
    </source>
</evidence>
<accession>A0ABZ0ISJ4</accession>
<dbReference type="PANTHER" id="PTHR34139">
    <property type="entry name" value="UPF0331 PROTEIN MJ0127"/>
    <property type="match status" value="1"/>
</dbReference>
<name>A0ABZ0ISJ4_9BACT</name>
<keyword evidence="2" id="KW-1277">Toxin-antitoxin system</keyword>
<dbReference type="InterPro" id="IPR037038">
    <property type="entry name" value="HepT-like_sf"/>
</dbReference>
<dbReference type="Gene3D" id="1.20.120.580">
    <property type="entry name" value="bsu32300-like"/>
    <property type="match status" value="1"/>
</dbReference>
<gene>
    <name evidence="7" type="ORF">RT717_26155</name>
</gene>
<dbReference type="Pfam" id="PF01934">
    <property type="entry name" value="HepT-like"/>
    <property type="match status" value="1"/>
</dbReference>
<dbReference type="Proteomes" id="UP001302349">
    <property type="component" value="Chromosome"/>
</dbReference>
<dbReference type="EMBL" id="CP136051">
    <property type="protein sequence ID" value="WOK06562.1"/>
    <property type="molecule type" value="Genomic_DNA"/>
</dbReference>
<evidence type="ECO:0000313" key="8">
    <source>
        <dbReference type="Proteomes" id="UP001302349"/>
    </source>
</evidence>